<reference evidence="4" key="1">
    <citation type="journal article" date="2022" name="Int. J. Syst. Evol. Microbiol.">
        <title>Anaeromyxobacter oryzae sp. nov., Anaeromyxobacter diazotrophicus sp. nov. and Anaeromyxobacter paludicola sp. nov., isolated from paddy soils.</title>
        <authorList>
            <person name="Itoh H."/>
            <person name="Xu Z."/>
            <person name="Mise K."/>
            <person name="Masuda Y."/>
            <person name="Ushijima N."/>
            <person name="Hayakawa C."/>
            <person name="Shiratori Y."/>
            <person name="Senoo K."/>
        </authorList>
    </citation>
    <scope>NUCLEOTIDE SEQUENCE [LARGE SCALE GENOMIC DNA]</scope>
    <source>
        <strain evidence="4">Red232</strain>
    </source>
</reference>
<feature type="domain" description="BioF2-like acetyltransferase" evidence="2">
    <location>
        <begin position="169"/>
        <end position="298"/>
    </location>
</feature>
<dbReference type="Gene3D" id="3.40.630.30">
    <property type="match status" value="1"/>
</dbReference>
<dbReference type="InterPro" id="IPR038740">
    <property type="entry name" value="BioF2-like_GNAT_dom"/>
</dbReference>
<evidence type="ECO:0000256" key="1">
    <source>
        <dbReference type="SAM" id="MobiDB-lite"/>
    </source>
</evidence>
<feature type="region of interest" description="Disordered" evidence="1">
    <location>
        <begin position="341"/>
        <end position="360"/>
    </location>
</feature>
<sequence>MREEGSTVRFQVLDAEDADDLTAWTLLWDAWPHREVMAHPEYVRLFARPCDRAFGIVGETDGGTVLLPLVVRPLSAEPWVRPEDRRWDATSPYGYGGAFAVRGEPDGAAFWRAYREWARDAQIVTTFLRMSLFRERILPPPDGLEVCSSNVVVSLDGGLDAVWLRYVPNVRRWIRSTERTGLTVERDATGARLDAFVRLYESTMRRREATPFYFFPRTFYERLLERLAGHYVFHHALLRGEVVGSDLTLASADHAYHFLVGTAETALRLGTNYLLKHSAAGWAIEAGKRDYVLGGSHTPGDGLYRHKLGFAPRGAVPFRVARLVHDERAYRELCDERAAAAGPEHAVPRPSQGYFPEYRA</sequence>
<accession>A0ABN6MRN7</accession>
<gene>
    <name evidence="3" type="ORF">AMOR_12910</name>
</gene>
<evidence type="ECO:0000259" key="2">
    <source>
        <dbReference type="Pfam" id="PF13480"/>
    </source>
</evidence>
<organism evidence="3 4">
    <name type="scientific">Anaeromyxobacter oryzae</name>
    <dbReference type="NCBI Taxonomy" id="2918170"/>
    <lineage>
        <taxon>Bacteria</taxon>
        <taxon>Pseudomonadati</taxon>
        <taxon>Myxococcota</taxon>
        <taxon>Myxococcia</taxon>
        <taxon>Myxococcales</taxon>
        <taxon>Cystobacterineae</taxon>
        <taxon>Anaeromyxobacteraceae</taxon>
        <taxon>Anaeromyxobacter</taxon>
    </lineage>
</organism>
<dbReference type="Proteomes" id="UP001162891">
    <property type="component" value="Chromosome"/>
</dbReference>
<name>A0ABN6MRN7_9BACT</name>
<proteinExistence type="predicted"/>
<dbReference type="PANTHER" id="PTHR36174">
    <property type="entry name" value="LIPID II:GLYCINE GLYCYLTRANSFERASE"/>
    <property type="match status" value="1"/>
</dbReference>
<evidence type="ECO:0000313" key="4">
    <source>
        <dbReference type="Proteomes" id="UP001162891"/>
    </source>
</evidence>
<dbReference type="PANTHER" id="PTHR36174:SF1">
    <property type="entry name" value="LIPID II:GLYCINE GLYCYLTRANSFERASE"/>
    <property type="match status" value="1"/>
</dbReference>
<dbReference type="EMBL" id="AP025591">
    <property type="protein sequence ID" value="BDG02295.1"/>
    <property type="molecule type" value="Genomic_DNA"/>
</dbReference>
<protein>
    <recommendedName>
        <fullName evidence="2">BioF2-like acetyltransferase domain-containing protein</fullName>
    </recommendedName>
</protein>
<keyword evidence="4" id="KW-1185">Reference proteome</keyword>
<dbReference type="Pfam" id="PF13480">
    <property type="entry name" value="Acetyltransf_6"/>
    <property type="match status" value="1"/>
</dbReference>
<dbReference type="InterPro" id="IPR050644">
    <property type="entry name" value="PG_Glycine_Bridge_Synth"/>
</dbReference>
<dbReference type="InterPro" id="IPR016181">
    <property type="entry name" value="Acyl_CoA_acyltransferase"/>
</dbReference>
<dbReference type="SUPFAM" id="SSF55729">
    <property type="entry name" value="Acyl-CoA N-acyltransferases (Nat)"/>
    <property type="match status" value="1"/>
</dbReference>
<evidence type="ECO:0000313" key="3">
    <source>
        <dbReference type="EMBL" id="BDG02295.1"/>
    </source>
</evidence>